<protein>
    <submittedName>
        <fullName evidence="2">Uncharacterized protein</fullName>
    </submittedName>
</protein>
<dbReference type="EMBL" id="JAIWYP010000007">
    <property type="protein sequence ID" value="KAH3791523.1"/>
    <property type="molecule type" value="Genomic_DNA"/>
</dbReference>
<organism evidence="2 3">
    <name type="scientific">Dreissena polymorpha</name>
    <name type="common">Zebra mussel</name>
    <name type="synonym">Mytilus polymorpha</name>
    <dbReference type="NCBI Taxonomy" id="45954"/>
    <lineage>
        <taxon>Eukaryota</taxon>
        <taxon>Metazoa</taxon>
        <taxon>Spiralia</taxon>
        <taxon>Lophotrochozoa</taxon>
        <taxon>Mollusca</taxon>
        <taxon>Bivalvia</taxon>
        <taxon>Autobranchia</taxon>
        <taxon>Heteroconchia</taxon>
        <taxon>Euheterodonta</taxon>
        <taxon>Imparidentia</taxon>
        <taxon>Neoheterodontei</taxon>
        <taxon>Myida</taxon>
        <taxon>Dreissenoidea</taxon>
        <taxon>Dreissenidae</taxon>
        <taxon>Dreissena</taxon>
    </lineage>
</organism>
<proteinExistence type="predicted"/>
<feature type="region of interest" description="Disordered" evidence="1">
    <location>
        <begin position="1"/>
        <end position="23"/>
    </location>
</feature>
<reference evidence="2" key="2">
    <citation type="submission" date="2020-11" db="EMBL/GenBank/DDBJ databases">
        <authorList>
            <person name="McCartney M.A."/>
            <person name="Auch B."/>
            <person name="Kono T."/>
            <person name="Mallez S."/>
            <person name="Becker A."/>
            <person name="Gohl D.M."/>
            <person name="Silverstein K.A.T."/>
            <person name="Koren S."/>
            <person name="Bechman K.B."/>
            <person name="Herman A."/>
            <person name="Abrahante J.E."/>
            <person name="Garbe J."/>
        </authorList>
    </citation>
    <scope>NUCLEOTIDE SEQUENCE</scope>
    <source>
        <strain evidence="2">Duluth1</strain>
        <tissue evidence="2">Whole animal</tissue>
    </source>
</reference>
<keyword evidence="3" id="KW-1185">Reference proteome</keyword>
<evidence type="ECO:0000256" key="1">
    <source>
        <dbReference type="SAM" id="MobiDB-lite"/>
    </source>
</evidence>
<reference evidence="2" key="1">
    <citation type="journal article" date="2019" name="bioRxiv">
        <title>The Genome of the Zebra Mussel, Dreissena polymorpha: A Resource for Invasive Species Research.</title>
        <authorList>
            <person name="McCartney M.A."/>
            <person name="Auch B."/>
            <person name="Kono T."/>
            <person name="Mallez S."/>
            <person name="Zhang Y."/>
            <person name="Obille A."/>
            <person name="Becker A."/>
            <person name="Abrahante J.E."/>
            <person name="Garbe J."/>
            <person name="Badalamenti J.P."/>
            <person name="Herman A."/>
            <person name="Mangelson H."/>
            <person name="Liachko I."/>
            <person name="Sullivan S."/>
            <person name="Sone E.D."/>
            <person name="Koren S."/>
            <person name="Silverstein K.A.T."/>
            <person name="Beckman K.B."/>
            <person name="Gohl D.M."/>
        </authorList>
    </citation>
    <scope>NUCLEOTIDE SEQUENCE</scope>
    <source>
        <strain evidence="2">Duluth1</strain>
        <tissue evidence="2">Whole animal</tissue>
    </source>
</reference>
<evidence type="ECO:0000313" key="3">
    <source>
        <dbReference type="Proteomes" id="UP000828390"/>
    </source>
</evidence>
<feature type="compositionally biased region" description="Basic and acidic residues" evidence="1">
    <location>
        <begin position="10"/>
        <end position="19"/>
    </location>
</feature>
<feature type="region of interest" description="Disordered" evidence="1">
    <location>
        <begin position="50"/>
        <end position="76"/>
    </location>
</feature>
<feature type="compositionally biased region" description="Basic and acidic residues" evidence="1">
    <location>
        <begin position="55"/>
        <end position="69"/>
    </location>
</feature>
<dbReference type="AlphaFoldDB" id="A0A9D4J0T8"/>
<accession>A0A9D4J0T8</accession>
<gene>
    <name evidence="2" type="ORF">DPMN_145011</name>
</gene>
<sequence length="76" mass="8329">MLTGIEASVEDTHSLESIHESGPLKIQKASVNCADHIESTGFDPVLLESMSTDVTEEKEPDILSHKLERPNPQGMK</sequence>
<evidence type="ECO:0000313" key="2">
    <source>
        <dbReference type="EMBL" id="KAH3791523.1"/>
    </source>
</evidence>
<comment type="caution">
    <text evidence="2">The sequence shown here is derived from an EMBL/GenBank/DDBJ whole genome shotgun (WGS) entry which is preliminary data.</text>
</comment>
<name>A0A9D4J0T8_DREPO</name>
<dbReference type="Proteomes" id="UP000828390">
    <property type="component" value="Unassembled WGS sequence"/>
</dbReference>